<comment type="similarity">
    <text evidence="1 3">Belongs to the type-B carboxylesterase/lipase family.</text>
</comment>
<dbReference type="InterPro" id="IPR019826">
    <property type="entry name" value="Carboxylesterase_B_AS"/>
</dbReference>
<dbReference type="SUPFAM" id="SSF53474">
    <property type="entry name" value="alpha/beta-Hydrolases"/>
    <property type="match status" value="1"/>
</dbReference>
<dbReference type="EC" id="3.1.1.-" evidence="3"/>
<dbReference type="PROSITE" id="PS00122">
    <property type="entry name" value="CARBOXYLESTERASE_B_1"/>
    <property type="match status" value="1"/>
</dbReference>
<evidence type="ECO:0000259" key="4">
    <source>
        <dbReference type="Pfam" id="PF00135"/>
    </source>
</evidence>
<evidence type="ECO:0000256" key="1">
    <source>
        <dbReference type="ARBA" id="ARBA00005964"/>
    </source>
</evidence>
<gene>
    <name evidence="5" type="ORF">CVLEPA_LOCUS27980</name>
</gene>
<evidence type="ECO:0000256" key="3">
    <source>
        <dbReference type="RuleBase" id="RU361235"/>
    </source>
</evidence>
<feature type="domain" description="Carboxylesterase type B" evidence="4">
    <location>
        <begin position="5"/>
        <end position="526"/>
    </location>
</feature>
<accession>A0ABP0GSC5</accession>
<evidence type="ECO:0000256" key="2">
    <source>
        <dbReference type="ARBA" id="ARBA00022801"/>
    </source>
</evidence>
<reference evidence="5 6" key="1">
    <citation type="submission" date="2024-02" db="EMBL/GenBank/DDBJ databases">
        <authorList>
            <person name="Daric V."/>
            <person name="Darras S."/>
        </authorList>
    </citation>
    <scope>NUCLEOTIDE SEQUENCE [LARGE SCALE GENOMIC DNA]</scope>
</reference>
<keyword evidence="2 3" id="KW-0378">Hydrolase</keyword>
<comment type="caution">
    <text evidence="5">The sequence shown here is derived from an EMBL/GenBank/DDBJ whole genome shotgun (WGS) entry which is preliminary data.</text>
</comment>
<organism evidence="5 6">
    <name type="scientific">Clavelina lepadiformis</name>
    <name type="common">Light-bulb sea squirt</name>
    <name type="synonym">Ascidia lepadiformis</name>
    <dbReference type="NCBI Taxonomy" id="159417"/>
    <lineage>
        <taxon>Eukaryota</taxon>
        <taxon>Metazoa</taxon>
        <taxon>Chordata</taxon>
        <taxon>Tunicata</taxon>
        <taxon>Ascidiacea</taxon>
        <taxon>Aplousobranchia</taxon>
        <taxon>Clavelinidae</taxon>
        <taxon>Clavelina</taxon>
    </lineage>
</organism>
<keyword evidence="6" id="KW-1185">Reference proteome</keyword>
<proteinExistence type="inferred from homology"/>
<dbReference type="InterPro" id="IPR002018">
    <property type="entry name" value="CarbesteraseB"/>
</dbReference>
<dbReference type="Proteomes" id="UP001642483">
    <property type="component" value="Unassembled WGS sequence"/>
</dbReference>
<protein>
    <recommendedName>
        <fullName evidence="3">Carboxylic ester hydrolase</fullName>
        <ecNumber evidence="3">3.1.1.-</ecNumber>
    </recommendedName>
</protein>
<evidence type="ECO:0000313" key="5">
    <source>
        <dbReference type="EMBL" id="CAK8694625.1"/>
    </source>
</evidence>
<dbReference type="Pfam" id="PF00135">
    <property type="entry name" value="COesterase"/>
    <property type="match status" value="1"/>
</dbReference>
<dbReference type="PANTHER" id="PTHR11559">
    <property type="entry name" value="CARBOXYLESTERASE"/>
    <property type="match status" value="1"/>
</dbReference>
<dbReference type="InterPro" id="IPR050309">
    <property type="entry name" value="Type-B_Carboxylest/Lipase"/>
</dbReference>
<dbReference type="Gene3D" id="3.40.50.1820">
    <property type="entry name" value="alpha/beta hydrolase"/>
    <property type="match status" value="1"/>
</dbReference>
<dbReference type="EMBL" id="CAWYQH010000141">
    <property type="protein sequence ID" value="CAK8694625.1"/>
    <property type="molecule type" value="Genomic_DNA"/>
</dbReference>
<name>A0ABP0GSC5_CLALP</name>
<evidence type="ECO:0000313" key="6">
    <source>
        <dbReference type="Proteomes" id="UP001642483"/>
    </source>
</evidence>
<sequence length="551" mass="62199">MSDECPVVNTNCGKLIGRVCLKAKASEAKQVYNYAGVPFAKPPVGQLRFEPPQKCESWDGVLSCSKLPPAAMQDTEAFRSVWQYFPIANPFDDDLTKIDEDCLYLNIFTSSPSKAANMPVLVWFHGGANQMHSIAGYDGQVLCGLNDVVLVTVGYRLNVFGFFTAGIESDYPGNVGLLDQVAALEWTRDNIRNFGGNPDNVTLFGQSGGAGNVGLHLASPLSRGLFHKTIQHSGACLGAAVKKSYERITEKFLNELKIEERDPKIYMPKLKALPVNEIVEAIKTVGMEYAEAYYTTIDGKFLTEMTDDLFEQGNVAQVPSIIGINSTEYAGLFMIGLQQNFSEEEFDQFAKPRIAIFAGDKDDKKDELYKKLKEVYAADYSNDEPSKWQKVAADMLADCYFVFSITKLALLLKKNNRPVYFYEMNYKLRLYHDQDYSGGLLQKSDQCECDHGDDIVFTFGFPMMNGKFEQDVKFTEDEEEFSRIWMTYLCNFASTGDPNKGKQVPCQWRDFTEDTHRRLQPGAQILESKNKLFDSKKYKLWNEDIPLLLKN</sequence>
<dbReference type="InterPro" id="IPR029058">
    <property type="entry name" value="AB_hydrolase_fold"/>
</dbReference>